<evidence type="ECO:0000256" key="10">
    <source>
        <dbReference type="NCBIfam" id="TIGR03461"/>
    </source>
</evidence>
<evidence type="ECO:0000256" key="3">
    <source>
        <dbReference type="ARBA" id="ARBA00011738"/>
    </source>
</evidence>
<keyword evidence="4" id="KW-0663">Pyridoxal phosphate</keyword>
<dbReference type="Proteomes" id="UP000253940">
    <property type="component" value="Chromosome"/>
</dbReference>
<gene>
    <name evidence="11" type="primary">pabC</name>
    <name evidence="11" type="ORF">HYN46_09240</name>
</gene>
<dbReference type="KEGG" id="mbah:HYN46_09240"/>
<dbReference type="NCBIfam" id="TIGR03461">
    <property type="entry name" value="pabC_Proteo"/>
    <property type="match status" value="1"/>
</dbReference>
<keyword evidence="6 11" id="KW-0456">Lyase</keyword>
<dbReference type="GO" id="GO:0008696">
    <property type="term" value="F:4-amino-4-deoxychorismate lyase activity"/>
    <property type="evidence" value="ECO:0007669"/>
    <property type="project" value="UniProtKB-UniRule"/>
</dbReference>
<evidence type="ECO:0000256" key="2">
    <source>
        <dbReference type="ARBA" id="ARBA00009320"/>
    </source>
</evidence>
<dbReference type="InterPro" id="IPR050571">
    <property type="entry name" value="Class-IV_PLP-Dep_Aminotrnsfr"/>
</dbReference>
<evidence type="ECO:0000256" key="9">
    <source>
        <dbReference type="ARBA" id="ARBA00049529"/>
    </source>
</evidence>
<dbReference type="InterPro" id="IPR043131">
    <property type="entry name" value="BCAT-like_N"/>
</dbReference>
<comment type="pathway">
    <text evidence="7">Cofactor biosynthesis; tetrahydrofolate biosynthesis; 4-aminobenzoate from chorismate: step 2/2.</text>
</comment>
<dbReference type="GO" id="GO:0008153">
    <property type="term" value="P:4-aminobenzoate biosynthetic process"/>
    <property type="evidence" value="ECO:0007669"/>
    <property type="project" value="UniProtKB-UniRule"/>
</dbReference>
<evidence type="ECO:0000256" key="4">
    <source>
        <dbReference type="ARBA" id="ARBA00022898"/>
    </source>
</evidence>
<dbReference type="PANTHER" id="PTHR42743:SF13">
    <property type="entry name" value="P-LOOP CONTAINING NUCLEOSIDE TRIPHOSPHATE HYDROLASE PROTEIN"/>
    <property type="match status" value="1"/>
</dbReference>
<dbReference type="InterPro" id="IPR001544">
    <property type="entry name" value="Aminotrans_IV"/>
</dbReference>
<dbReference type="RefSeq" id="WP_114899116.1">
    <property type="nucleotide sequence ID" value="NZ_CP031222.1"/>
</dbReference>
<dbReference type="PANTHER" id="PTHR42743">
    <property type="entry name" value="AMINO-ACID AMINOTRANSFERASE"/>
    <property type="match status" value="1"/>
</dbReference>
<sequence>MTLKVATSDVSTCSVEEVVTTFMNGSPCLGIDPFDRAFLYGDGFFTSILVRDGTPLLWNHHLDRLTQGVRRLTLNAEMAWVETEVMQKARILINGILKVIISRGIGARGYLAPDQASTIYIQLFPESGALTSHEKQPIKSGLLQGHLGQTIPQLAGLKTLNRLEQVILRRELANCGWVEALVCDAQGQIVEGVYSNCFFRIEGQWMTPPISLSGIQGVMRAELIARMEERKFPLRIESLHRDSLFKIEALFFCNALTGMVPVSHLQDRLLDFEAVKSLSNLLF</sequence>
<name>A0A345P6U7_9GAMM</name>
<dbReference type="InterPro" id="IPR017824">
    <property type="entry name" value="Aminodeoxychorismate_lyase_IV"/>
</dbReference>
<dbReference type="AlphaFoldDB" id="A0A345P6U7"/>
<dbReference type="OrthoDB" id="9805628at2"/>
<dbReference type="InterPro" id="IPR036038">
    <property type="entry name" value="Aminotransferase-like"/>
</dbReference>
<organism evidence="11 12">
    <name type="scientific">Aquirhabdus parva</name>
    <dbReference type="NCBI Taxonomy" id="2283318"/>
    <lineage>
        <taxon>Bacteria</taxon>
        <taxon>Pseudomonadati</taxon>
        <taxon>Pseudomonadota</taxon>
        <taxon>Gammaproteobacteria</taxon>
        <taxon>Moraxellales</taxon>
        <taxon>Moraxellaceae</taxon>
        <taxon>Aquirhabdus</taxon>
    </lineage>
</organism>
<dbReference type="Pfam" id="PF01063">
    <property type="entry name" value="Aminotran_4"/>
    <property type="match status" value="1"/>
</dbReference>
<comment type="catalytic activity">
    <reaction evidence="9">
        <text>4-amino-4-deoxychorismate = 4-aminobenzoate + pyruvate + H(+)</text>
        <dbReference type="Rhea" id="RHEA:16201"/>
        <dbReference type="ChEBI" id="CHEBI:15361"/>
        <dbReference type="ChEBI" id="CHEBI:15378"/>
        <dbReference type="ChEBI" id="CHEBI:17836"/>
        <dbReference type="ChEBI" id="CHEBI:58406"/>
        <dbReference type="EC" id="4.1.3.38"/>
    </reaction>
</comment>
<dbReference type="InterPro" id="IPR043132">
    <property type="entry name" value="BCAT-like_C"/>
</dbReference>
<dbReference type="SUPFAM" id="SSF56752">
    <property type="entry name" value="D-aminoacid aminotransferase-like PLP-dependent enzymes"/>
    <property type="match status" value="1"/>
</dbReference>
<evidence type="ECO:0000313" key="12">
    <source>
        <dbReference type="Proteomes" id="UP000253940"/>
    </source>
</evidence>
<dbReference type="GO" id="GO:0046656">
    <property type="term" value="P:folic acid biosynthetic process"/>
    <property type="evidence" value="ECO:0007669"/>
    <property type="project" value="UniProtKB-KW"/>
</dbReference>
<dbReference type="Gene3D" id="3.30.470.10">
    <property type="match status" value="1"/>
</dbReference>
<evidence type="ECO:0000256" key="8">
    <source>
        <dbReference type="ARBA" id="ARBA00035676"/>
    </source>
</evidence>
<comment type="cofactor">
    <cofactor evidence="1">
        <name>pyridoxal 5'-phosphate</name>
        <dbReference type="ChEBI" id="CHEBI:597326"/>
    </cofactor>
</comment>
<evidence type="ECO:0000256" key="5">
    <source>
        <dbReference type="ARBA" id="ARBA00022909"/>
    </source>
</evidence>
<accession>A0A345P6U7</accession>
<keyword evidence="5" id="KW-0289">Folate biosynthesis</keyword>
<proteinExistence type="inferred from homology"/>
<dbReference type="GO" id="GO:0030170">
    <property type="term" value="F:pyridoxal phosphate binding"/>
    <property type="evidence" value="ECO:0007669"/>
    <property type="project" value="InterPro"/>
</dbReference>
<reference evidence="11 12" key="1">
    <citation type="submission" date="2018-07" db="EMBL/GenBank/DDBJ databases">
        <title>Genome sequencing of Moraxellaceae gen. HYN0046.</title>
        <authorList>
            <person name="Kim M."/>
            <person name="Yi H."/>
        </authorList>
    </citation>
    <scope>NUCLEOTIDE SEQUENCE [LARGE SCALE GENOMIC DNA]</scope>
    <source>
        <strain evidence="11 12">HYN0046</strain>
    </source>
</reference>
<keyword evidence="12" id="KW-1185">Reference proteome</keyword>
<comment type="subunit">
    <text evidence="3">Homodimer.</text>
</comment>
<dbReference type="EC" id="4.1.3.38" evidence="8 10"/>
<dbReference type="EMBL" id="CP031222">
    <property type="protein sequence ID" value="AXI03006.1"/>
    <property type="molecule type" value="Genomic_DNA"/>
</dbReference>
<dbReference type="Gene3D" id="3.20.10.10">
    <property type="entry name" value="D-amino Acid Aminotransferase, subunit A, domain 2"/>
    <property type="match status" value="1"/>
</dbReference>
<evidence type="ECO:0000313" key="11">
    <source>
        <dbReference type="EMBL" id="AXI03006.1"/>
    </source>
</evidence>
<evidence type="ECO:0000256" key="6">
    <source>
        <dbReference type="ARBA" id="ARBA00023239"/>
    </source>
</evidence>
<evidence type="ECO:0000256" key="1">
    <source>
        <dbReference type="ARBA" id="ARBA00001933"/>
    </source>
</evidence>
<evidence type="ECO:0000256" key="7">
    <source>
        <dbReference type="ARBA" id="ARBA00035633"/>
    </source>
</evidence>
<comment type="similarity">
    <text evidence="2">Belongs to the class-IV pyridoxal-phosphate-dependent aminotransferase family.</text>
</comment>
<protein>
    <recommendedName>
        <fullName evidence="8 10">Aminodeoxychorismate lyase</fullName>
        <ecNumber evidence="8 10">4.1.3.38</ecNumber>
    </recommendedName>
</protein>